<keyword evidence="4" id="KW-1185">Reference proteome</keyword>
<keyword evidence="2" id="KW-1133">Transmembrane helix</keyword>
<dbReference type="EMBL" id="CP011801">
    <property type="protein sequence ID" value="ALA58984.1"/>
    <property type="molecule type" value="Genomic_DNA"/>
</dbReference>
<proteinExistence type="predicted"/>
<dbReference type="STRING" id="42253.NITMOv2_2571"/>
<evidence type="ECO:0000256" key="2">
    <source>
        <dbReference type="SAM" id="Phobius"/>
    </source>
</evidence>
<gene>
    <name evidence="3" type="ORF">NITMOv2_2571</name>
</gene>
<organism evidence="3 4">
    <name type="scientific">Nitrospira moscoviensis</name>
    <dbReference type="NCBI Taxonomy" id="42253"/>
    <lineage>
        <taxon>Bacteria</taxon>
        <taxon>Pseudomonadati</taxon>
        <taxon>Nitrospirota</taxon>
        <taxon>Nitrospiria</taxon>
        <taxon>Nitrospirales</taxon>
        <taxon>Nitrospiraceae</taxon>
        <taxon>Nitrospira</taxon>
    </lineage>
</organism>
<feature type="compositionally biased region" description="Pro residues" evidence="1">
    <location>
        <begin position="69"/>
        <end position="105"/>
    </location>
</feature>
<evidence type="ECO:0000256" key="1">
    <source>
        <dbReference type="SAM" id="MobiDB-lite"/>
    </source>
</evidence>
<name>A0A0K2GDQ7_NITMO</name>
<dbReference type="Proteomes" id="UP000069205">
    <property type="component" value="Chromosome"/>
</dbReference>
<dbReference type="PATRIC" id="fig|42253.5.peg.2538"/>
<accession>A0A0K2GDQ7</accession>
<keyword evidence="2" id="KW-0812">Transmembrane</keyword>
<dbReference type="KEGG" id="nmv:NITMOv2_2571"/>
<keyword evidence="2" id="KW-0472">Membrane</keyword>
<feature type="region of interest" description="Disordered" evidence="1">
    <location>
        <begin position="63"/>
        <end position="105"/>
    </location>
</feature>
<evidence type="ECO:0000313" key="3">
    <source>
        <dbReference type="EMBL" id="ALA58984.1"/>
    </source>
</evidence>
<reference evidence="3 4" key="1">
    <citation type="journal article" date="2015" name="Proc. Natl. Acad. Sci. U.S.A.">
        <title>Expanded metabolic versatility of ubiquitous nitrite-oxidizing bacteria from the genus Nitrospira.</title>
        <authorList>
            <person name="Koch H."/>
            <person name="Lucker S."/>
            <person name="Albertsen M."/>
            <person name="Kitzinger K."/>
            <person name="Herbold C."/>
            <person name="Spieck E."/>
            <person name="Nielsen P.H."/>
            <person name="Wagner M."/>
            <person name="Daims H."/>
        </authorList>
    </citation>
    <scope>NUCLEOTIDE SEQUENCE [LARGE SCALE GENOMIC DNA]</scope>
    <source>
        <strain evidence="3 4">NSP M-1</strain>
    </source>
</reference>
<protein>
    <submittedName>
        <fullName evidence="3">Uncharacterized protein</fullName>
    </submittedName>
</protein>
<sequence length="105" mass="11296">MSALSERAWRVEGVESNSKRHAFPLNASQRIVLTFCWLGIWWGLVLWLGVTILIDRPARPQALTAADPQPIPPAPSPKPPGKPIPPAPTPPPDPQPIPPAPAPSP</sequence>
<evidence type="ECO:0000313" key="4">
    <source>
        <dbReference type="Proteomes" id="UP000069205"/>
    </source>
</evidence>
<dbReference type="AlphaFoldDB" id="A0A0K2GDQ7"/>
<feature type="transmembrane region" description="Helical" evidence="2">
    <location>
        <begin position="31"/>
        <end position="54"/>
    </location>
</feature>